<comment type="caution">
    <text evidence="8">The sequence shown here is derived from an EMBL/GenBank/DDBJ whole genome shotgun (WGS) entry which is preliminary data.</text>
</comment>
<feature type="transmembrane region" description="Helical" evidence="6">
    <location>
        <begin position="42"/>
        <end position="61"/>
    </location>
</feature>
<keyword evidence="3 6" id="KW-0812">Transmembrane</keyword>
<evidence type="ECO:0000256" key="2">
    <source>
        <dbReference type="ARBA" id="ARBA00022475"/>
    </source>
</evidence>
<dbReference type="PANTHER" id="PTHR12677">
    <property type="entry name" value="GOLGI APPARATUS MEMBRANE PROTEIN TVP38-RELATED"/>
    <property type="match status" value="1"/>
</dbReference>
<evidence type="ECO:0000313" key="8">
    <source>
        <dbReference type="EMBL" id="KRS10274.1"/>
    </source>
</evidence>
<dbReference type="Proteomes" id="UP000051295">
    <property type="component" value="Unassembled WGS sequence"/>
</dbReference>
<dbReference type="STRING" id="1641875.XM53_21810"/>
<keyword evidence="4 6" id="KW-1133">Transmembrane helix</keyword>
<feature type="transmembrane region" description="Helical" evidence="6">
    <location>
        <begin position="186"/>
        <end position="207"/>
    </location>
</feature>
<reference evidence="8 9" key="1">
    <citation type="submission" date="2015-04" db="EMBL/GenBank/DDBJ databases">
        <title>The draft genome sequence of Roseovarius sp.R12b.</title>
        <authorList>
            <person name="Li G."/>
            <person name="Lai Q."/>
            <person name="Shao Z."/>
            <person name="Yan P."/>
        </authorList>
    </citation>
    <scope>NUCLEOTIDE SEQUENCE [LARGE SCALE GENOMIC DNA]</scope>
    <source>
        <strain evidence="8 9">R12B</strain>
    </source>
</reference>
<dbReference type="AlphaFoldDB" id="A0A0T5NMR4"/>
<evidence type="ECO:0000256" key="3">
    <source>
        <dbReference type="ARBA" id="ARBA00022692"/>
    </source>
</evidence>
<comment type="subcellular location">
    <subcellularLocation>
        <location evidence="1 6">Cell membrane</location>
        <topology evidence="1 6">Multi-pass membrane protein</topology>
    </subcellularLocation>
</comment>
<comment type="similarity">
    <text evidence="6">Belongs to the TVP38/TMEM64 family.</text>
</comment>
<feature type="transmembrane region" description="Helical" evidence="6">
    <location>
        <begin position="157"/>
        <end position="180"/>
    </location>
</feature>
<keyword evidence="5 6" id="KW-0472">Membrane</keyword>
<feature type="transmembrane region" description="Helical" evidence="6">
    <location>
        <begin position="124"/>
        <end position="145"/>
    </location>
</feature>
<accession>A0A0T5NMR4</accession>
<dbReference type="PANTHER" id="PTHR12677:SF59">
    <property type="entry name" value="GOLGI APPARATUS MEMBRANE PROTEIN TVP38-RELATED"/>
    <property type="match status" value="1"/>
</dbReference>
<dbReference type="Pfam" id="PF09335">
    <property type="entry name" value="VTT_dom"/>
    <property type="match status" value="1"/>
</dbReference>
<keyword evidence="2 6" id="KW-1003">Cell membrane</keyword>
<feature type="transmembrane region" description="Helical" evidence="6">
    <location>
        <begin position="73"/>
        <end position="98"/>
    </location>
</feature>
<evidence type="ECO:0000259" key="7">
    <source>
        <dbReference type="Pfam" id="PF09335"/>
    </source>
</evidence>
<protein>
    <recommendedName>
        <fullName evidence="6">TVP38/TMEM64 family membrane protein</fullName>
    </recommendedName>
</protein>
<gene>
    <name evidence="8" type="ORF">XM53_21810</name>
</gene>
<feature type="domain" description="VTT" evidence="7">
    <location>
        <begin position="61"/>
        <end position="177"/>
    </location>
</feature>
<dbReference type="InterPro" id="IPR015414">
    <property type="entry name" value="TMEM64"/>
</dbReference>
<proteinExistence type="inferred from homology"/>
<keyword evidence="9" id="KW-1185">Reference proteome</keyword>
<dbReference type="RefSeq" id="WP_057796909.1">
    <property type="nucleotide sequence ID" value="NZ_LAXJ01000039.1"/>
</dbReference>
<dbReference type="OrthoDB" id="9812980at2"/>
<organism evidence="8 9">
    <name type="scientific">Roseovarius atlanticus</name>
    <dbReference type="NCBI Taxonomy" id="1641875"/>
    <lineage>
        <taxon>Bacteria</taxon>
        <taxon>Pseudomonadati</taxon>
        <taxon>Pseudomonadota</taxon>
        <taxon>Alphaproteobacteria</taxon>
        <taxon>Rhodobacterales</taxon>
        <taxon>Roseobacteraceae</taxon>
        <taxon>Roseovarius</taxon>
    </lineage>
</organism>
<dbReference type="GO" id="GO:0005886">
    <property type="term" value="C:plasma membrane"/>
    <property type="evidence" value="ECO:0007669"/>
    <property type="project" value="UniProtKB-SubCell"/>
</dbReference>
<evidence type="ECO:0000256" key="1">
    <source>
        <dbReference type="ARBA" id="ARBA00004651"/>
    </source>
</evidence>
<evidence type="ECO:0000256" key="6">
    <source>
        <dbReference type="RuleBase" id="RU366058"/>
    </source>
</evidence>
<dbReference type="InterPro" id="IPR032816">
    <property type="entry name" value="VTT_dom"/>
</dbReference>
<evidence type="ECO:0000313" key="9">
    <source>
        <dbReference type="Proteomes" id="UP000051295"/>
    </source>
</evidence>
<evidence type="ECO:0000256" key="4">
    <source>
        <dbReference type="ARBA" id="ARBA00022989"/>
    </source>
</evidence>
<dbReference type="EMBL" id="LAXJ01000039">
    <property type="protein sequence ID" value="KRS10274.1"/>
    <property type="molecule type" value="Genomic_DNA"/>
</dbReference>
<name>A0A0T5NMR4_9RHOB</name>
<sequence>MFRVVLLVALIGGIVVIARPDLLNLTLPTRADLENWIDAAGLLGPVVVVTLMTVAIVASPLPSAPIALAAGAAYGHWVGAVLVVIGAELGALIAFTLARKLGHPFVARFFGDTSRWALLGSQNMLTLIVFVSRLLPFLSFDLISYAAGLSALHFWRFAIATLAGIIPASFFLAHMGAIAMTGDSESVLWTIAVLGVVSGLSLIAALVSKKRKSGRLSEFT</sequence>
<dbReference type="PATRIC" id="fig|1641875.4.peg.3450"/>
<evidence type="ECO:0000256" key="5">
    <source>
        <dbReference type="ARBA" id="ARBA00023136"/>
    </source>
</evidence>